<accession>A0AAV5QFS2</accession>
<dbReference type="GO" id="GO:0008126">
    <property type="term" value="F:acetylesterase activity"/>
    <property type="evidence" value="ECO:0007669"/>
    <property type="project" value="TreeGrafter"/>
</dbReference>
<evidence type="ECO:0000256" key="2">
    <source>
        <dbReference type="ARBA" id="ARBA00022487"/>
    </source>
</evidence>
<dbReference type="AlphaFoldDB" id="A0AAV5QFS2"/>
<keyword evidence="2" id="KW-0719">Serine esterase</keyword>
<proteinExistence type="inferred from homology"/>
<dbReference type="PROSITE" id="PS01133">
    <property type="entry name" value="UPF0017"/>
    <property type="match status" value="1"/>
</dbReference>
<evidence type="ECO:0000313" key="7">
    <source>
        <dbReference type="Proteomes" id="UP001360560"/>
    </source>
</evidence>
<evidence type="ECO:0000259" key="5">
    <source>
        <dbReference type="Pfam" id="PF00561"/>
    </source>
</evidence>
<comment type="caution">
    <text evidence="6">The sequence shown here is derived from an EMBL/GenBank/DDBJ whole genome shotgun (WGS) entry which is preliminary data.</text>
</comment>
<sequence>MSISFLNISGWGIKATSTHHHGQSTVEFPTKAKDSISLQSLVSQSIPDKSHFYTSLTAFSGTLQTMALSNKAFDTGDKRNVHYGRRVFEFTDGGIASVDYVLPTPVTKEQKDKFATLTVENLKENWPRQNKGTRFLSTAEIAEKTKGDINDDSNVLIIIHGLGGGSHEPLIRDLITNVTKVSEEKLFQEIMVLNCRGCSRSKIATPELFCGFSTNDLREVIQELNELYPNRKIFLAGYSFGCVTILNYLAEESKRGLDHQIQLVFTIGGPWDMIDSNYRIQNTYSGKYLFEPAILGFLKRLVKNNRAELEPYTLEHPELGVKYDEPTLKSLKHISDFDDAFTAKVFGFNSSYEYYRKASPVNFINEITFPVVAINSIDDPCVGVNLPVREIKTNPYLLQVETDLGGHLAFIDSKGESWVNKKLASIFKTFINTVDTNKPVDNIGYQSKKNQFGV</sequence>
<dbReference type="SUPFAM" id="SSF53474">
    <property type="entry name" value="alpha/beta-Hydrolases"/>
    <property type="match status" value="1"/>
</dbReference>
<dbReference type="InterPro" id="IPR029058">
    <property type="entry name" value="AB_hydrolase_fold"/>
</dbReference>
<dbReference type="InterPro" id="IPR000952">
    <property type="entry name" value="AB_hydrolase_4_CS"/>
</dbReference>
<dbReference type="InterPro" id="IPR012020">
    <property type="entry name" value="ABHD4"/>
</dbReference>
<dbReference type="GO" id="GO:0051792">
    <property type="term" value="P:medium-chain fatty acid biosynthetic process"/>
    <property type="evidence" value="ECO:0007669"/>
    <property type="project" value="TreeGrafter"/>
</dbReference>
<comment type="similarity">
    <text evidence="1">Belongs to the AB hydrolase superfamily. AB hydrolase 4 family.</text>
</comment>
<dbReference type="EMBL" id="BTFZ01000002">
    <property type="protein sequence ID" value="GMM33576.1"/>
    <property type="molecule type" value="Genomic_DNA"/>
</dbReference>
<feature type="domain" description="AB hydrolase-1" evidence="5">
    <location>
        <begin position="154"/>
        <end position="412"/>
    </location>
</feature>
<dbReference type="PIRSF" id="PIRSF005211">
    <property type="entry name" value="Ab_hydro_YheT"/>
    <property type="match status" value="1"/>
</dbReference>
<name>A0AAV5QFS2_9ASCO</name>
<evidence type="ECO:0000256" key="3">
    <source>
        <dbReference type="ARBA" id="ARBA00022801"/>
    </source>
</evidence>
<keyword evidence="7" id="KW-1185">Reference proteome</keyword>
<dbReference type="Pfam" id="PF00561">
    <property type="entry name" value="Abhydrolase_1"/>
    <property type="match status" value="1"/>
</dbReference>
<evidence type="ECO:0000313" key="6">
    <source>
        <dbReference type="EMBL" id="GMM33576.1"/>
    </source>
</evidence>
<evidence type="ECO:0000256" key="1">
    <source>
        <dbReference type="ARBA" id="ARBA00010884"/>
    </source>
</evidence>
<organism evidence="6 7">
    <name type="scientific">Saccharomycopsis crataegensis</name>
    <dbReference type="NCBI Taxonomy" id="43959"/>
    <lineage>
        <taxon>Eukaryota</taxon>
        <taxon>Fungi</taxon>
        <taxon>Dikarya</taxon>
        <taxon>Ascomycota</taxon>
        <taxon>Saccharomycotina</taxon>
        <taxon>Saccharomycetes</taxon>
        <taxon>Saccharomycopsidaceae</taxon>
        <taxon>Saccharomycopsis</taxon>
    </lineage>
</organism>
<dbReference type="PANTHER" id="PTHR10794:SF44">
    <property type="entry name" value="MEDIUM-CHAIN FATTY ACID ETHYL ESTER SYNTHASE_ESTERASE 1-RELATED"/>
    <property type="match status" value="1"/>
</dbReference>
<dbReference type="InterPro" id="IPR000073">
    <property type="entry name" value="AB_hydrolase_1"/>
</dbReference>
<dbReference type="GO" id="GO:0047372">
    <property type="term" value="F:monoacylglycerol lipase activity"/>
    <property type="evidence" value="ECO:0007669"/>
    <property type="project" value="TreeGrafter"/>
</dbReference>
<dbReference type="InterPro" id="IPR050960">
    <property type="entry name" value="AB_hydrolase_4_sf"/>
</dbReference>
<evidence type="ECO:0000256" key="4">
    <source>
        <dbReference type="PIRSR" id="PIRSR005211-1"/>
    </source>
</evidence>
<gene>
    <name evidence="6" type="ORF">DASC09_009010</name>
</gene>
<dbReference type="GeneID" id="90071555"/>
<dbReference type="Gene3D" id="3.40.50.1820">
    <property type="entry name" value="alpha/beta hydrolase"/>
    <property type="match status" value="1"/>
</dbReference>
<feature type="active site" description="Charge relay system" evidence="4">
    <location>
        <position position="379"/>
    </location>
</feature>
<keyword evidence="3" id="KW-0378">Hydrolase</keyword>
<reference evidence="6 7" key="1">
    <citation type="journal article" date="2023" name="Elife">
        <title>Identification of key yeast species and microbe-microbe interactions impacting larval growth of Drosophila in the wild.</title>
        <authorList>
            <person name="Mure A."/>
            <person name="Sugiura Y."/>
            <person name="Maeda R."/>
            <person name="Honda K."/>
            <person name="Sakurai N."/>
            <person name="Takahashi Y."/>
            <person name="Watada M."/>
            <person name="Katoh T."/>
            <person name="Gotoh A."/>
            <person name="Gotoh Y."/>
            <person name="Taniguchi I."/>
            <person name="Nakamura K."/>
            <person name="Hayashi T."/>
            <person name="Katayama T."/>
            <person name="Uemura T."/>
            <person name="Hattori Y."/>
        </authorList>
    </citation>
    <scope>NUCLEOTIDE SEQUENCE [LARGE SCALE GENOMIC DNA]</scope>
    <source>
        <strain evidence="6 7">SC-9</strain>
    </source>
</reference>
<feature type="active site" description="Charge relay system" evidence="4">
    <location>
        <position position="239"/>
    </location>
</feature>
<dbReference type="PANTHER" id="PTHR10794">
    <property type="entry name" value="ABHYDROLASE DOMAIN-CONTAINING PROTEIN"/>
    <property type="match status" value="1"/>
</dbReference>
<protein>
    <submittedName>
        <fullName evidence="6">Medium-chain fatty acid ethyl ester synthase/esterase</fullName>
    </submittedName>
</protein>
<dbReference type="GO" id="GO:0051793">
    <property type="term" value="P:medium-chain fatty acid catabolic process"/>
    <property type="evidence" value="ECO:0007669"/>
    <property type="project" value="TreeGrafter"/>
</dbReference>
<feature type="active site" description="Charge relay system" evidence="4">
    <location>
        <position position="407"/>
    </location>
</feature>
<dbReference type="Proteomes" id="UP001360560">
    <property type="component" value="Unassembled WGS sequence"/>
</dbReference>
<dbReference type="RefSeq" id="XP_064850576.1">
    <property type="nucleotide sequence ID" value="XM_064994504.1"/>
</dbReference>